<accession>A0ABV5YGG9</accession>
<sequence>MGRLTPAELEEIGRTDSVMAEIPEILYLLDRPNILDASQAAETLKVTPTPIDLVLEEMAVER</sequence>
<evidence type="ECO:0000313" key="2">
    <source>
        <dbReference type="Proteomes" id="UP001589627"/>
    </source>
</evidence>
<name>A0ABV5YGG9_9ACTN</name>
<dbReference type="EMBL" id="JBHLZP010000123">
    <property type="protein sequence ID" value="MFB9834135.1"/>
    <property type="molecule type" value="Genomic_DNA"/>
</dbReference>
<organism evidence="1 2">
    <name type="scientific">Actinoallomurus acaciae</name>
    <dbReference type="NCBI Taxonomy" id="502577"/>
    <lineage>
        <taxon>Bacteria</taxon>
        <taxon>Bacillati</taxon>
        <taxon>Actinomycetota</taxon>
        <taxon>Actinomycetes</taxon>
        <taxon>Streptosporangiales</taxon>
        <taxon>Thermomonosporaceae</taxon>
        <taxon>Actinoallomurus</taxon>
    </lineage>
</organism>
<proteinExistence type="predicted"/>
<gene>
    <name evidence="1" type="ORF">ACFFNX_18285</name>
</gene>
<reference evidence="1 2" key="1">
    <citation type="submission" date="2024-09" db="EMBL/GenBank/DDBJ databases">
        <authorList>
            <person name="Sun Q."/>
            <person name="Mori K."/>
        </authorList>
    </citation>
    <scope>NUCLEOTIDE SEQUENCE [LARGE SCALE GENOMIC DNA]</scope>
    <source>
        <strain evidence="1 2">TBRC 0563</strain>
    </source>
</reference>
<comment type="caution">
    <text evidence="1">The sequence shown here is derived from an EMBL/GenBank/DDBJ whole genome shotgun (WGS) entry which is preliminary data.</text>
</comment>
<evidence type="ECO:0000313" key="1">
    <source>
        <dbReference type="EMBL" id="MFB9834135.1"/>
    </source>
</evidence>
<dbReference type="Proteomes" id="UP001589627">
    <property type="component" value="Unassembled WGS sequence"/>
</dbReference>
<dbReference type="RefSeq" id="WP_378203145.1">
    <property type="nucleotide sequence ID" value="NZ_JBHLZP010000123.1"/>
</dbReference>
<keyword evidence="2" id="KW-1185">Reference proteome</keyword>
<protein>
    <submittedName>
        <fullName evidence="1">Uncharacterized protein</fullName>
    </submittedName>
</protein>